<evidence type="ECO:0000313" key="1">
    <source>
        <dbReference type="EMBL" id="WEK04591.1"/>
    </source>
</evidence>
<organism evidence="1 2">
    <name type="scientific">Candidatus Devosia phytovorans</name>
    <dbReference type="NCBI Taxonomy" id="3121372"/>
    <lineage>
        <taxon>Bacteria</taxon>
        <taxon>Pseudomonadati</taxon>
        <taxon>Pseudomonadota</taxon>
        <taxon>Alphaproteobacteria</taxon>
        <taxon>Hyphomicrobiales</taxon>
        <taxon>Devosiaceae</taxon>
        <taxon>Devosia</taxon>
    </lineage>
</organism>
<name>A0AAJ5VUY4_9HYPH</name>
<dbReference type="Proteomes" id="UP001217476">
    <property type="component" value="Chromosome"/>
</dbReference>
<proteinExistence type="predicted"/>
<gene>
    <name evidence="1" type="ORF">P0Y65_20845</name>
</gene>
<reference evidence="1" key="1">
    <citation type="submission" date="2023-03" db="EMBL/GenBank/DDBJ databases">
        <title>Andean soil-derived lignocellulolytic bacterial consortium as a source of novel taxa and putative plastic-active enzymes.</title>
        <authorList>
            <person name="Diaz-Garcia L."/>
            <person name="Chuvochina M."/>
            <person name="Feuerriegel G."/>
            <person name="Bunk B."/>
            <person name="Sproer C."/>
            <person name="Streit W.R."/>
            <person name="Rodriguez L.M."/>
            <person name="Overmann J."/>
            <person name="Jimenez D.J."/>
        </authorList>
    </citation>
    <scope>NUCLEOTIDE SEQUENCE</scope>
    <source>
        <strain evidence="1">MAG 4196</strain>
    </source>
</reference>
<dbReference type="EMBL" id="CP119312">
    <property type="protein sequence ID" value="WEK04591.1"/>
    <property type="molecule type" value="Genomic_DNA"/>
</dbReference>
<accession>A0AAJ5VUY4</accession>
<dbReference type="AlphaFoldDB" id="A0AAJ5VUY4"/>
<evidence type="ECO:0000313" key="2">
    <source>
        <dbReference type="Proteomes" id="UP001217476"/>
    </source>
</evidence>
<sequence length="41" mass="4411">MLLTVLKPGGVVAVQLEALSPSITERMLEDYAYNQVPPLPG</sequence>
<protein>
    <submittedName>
        <fullName evidence="1">Uncharacterized protein</fullName>
    </submittedName>
</protein>